<dbReference type="InterPro" id="IPR033650">
    <property type="entry name" value="Ribosomal_mL46_NUDIX"/>
</dbReference>
<dbReference type="InterPro" id="IPR040008">
    <property type="entry name" value="Ribosomal_mL46"/>
</dbReference>
<keyword evidence="4" id="KW-0689">Ribosomal protein</keyword>
<dbReference type="InterPro" id="IPR000086">
    <property type="entry name" value="NUDIX_hydrolase_dom"/>
</dbReference>
<dbReference type="FunFam" id="3.90.79.10:FF:000018">
    <property type="entry name" value="39S ribosomal protein L46, mitochondrial"/>
    <property type="match status" value="1"/>
</dbReference>
<evidence type="ECO:0000256" key="7">
    <source>
        <dbReference type="ARBA" id="ARBA00035190"/>
    </source>
</evidence>
<comment type="similarity">
    <text evidence="2">Belongs to the mitochondrion-specific ribosomal protein mL46 family.</text>
</comment>
<reference evidence="10 11" key="1">
    <citation type="submission" date="2019-02" db="EMBL/GenBank/DDBJ databases">
        <title>Genome sequencing of the rare red list fungi Phellinidium pouzarii.</title>
        <authorList>
            <person name="Buettner E."/>
            <person name="Kellner H."/>
        </authorList>
    </citation>
    <scope>NUCLEOTIDE SEQUENCE [LARGE SCALE GENOMIC DNA]</scope>
    <source>
        <strain evidence="10 11">DSM 108285</strain>
    </source>
</reference>
<feature type="region of interest" description="Disordered" evidence="8">
    <location>
        <begin position="128"/>
        <end position="150"/>
    </location>
</feature>
<comment type="subcellular location">
    <subcellularLocation>
        <location evidence="1">Mitochondrion</location>
    </subcellularLocation>
</comment>
<dbReference type="GO" id="GO:0005762">
    <property type="term" value="C:mitochondrial large ribosomal subunit"/>
    <property type="evidence" value="ECO:0007669"/>
    <property type="project" value="TreeGrafter"/>
</dbReference>
<dbReference type="Gene3D" id="3.90.79.10">
    <property type="entry name" value="Nucleoside Triphosphate Pyrophosphohydrolase"/>
    <property type="match status" value="1"/>
</dbReference>
<keyword evidence="6" id="KW-0687">Ribonucleoprotein</keyword>
<evidence type="ECO:0000256" key="2">
    <source>
        <dbReference type="ARBA" id="ARBA00009070"/>
    </source>
</evidence>
<keyword evidence="5" id="KW-0496">Mitochondrion</keyword>
<dbReference type="InterPro" id="IPR021757">
    <property type="entry name" value="Ribosomal_mL46_N"/>
</dbReference>
<dbReference type="CDD" id="cd04661">
    <property type="entry name" value="NUDIX_MRP_L46"/>
    <property type="match status" value="1"/>
</dbReference>
<evidence type="ECO:0000256" key="6">
    <source>
        <dbReference type="ARBA" id="ARBA00023274"/>
    </source>
</evidence>
<dbReference type="PROSITE" id="PS51462">
    <property type="entry name" value="NUDIX"/>
    <property type="match status" value="1"/>
</dbReference>
<feature type="domain" description="Nudix hydrolase" evidence="9">
    <location>
        <begin position="139"/>
        <end position="281"/>
    </location>
</feature>
<dbReference type="OrthoDB" id="414075at2759"/>
<dbReference type="GO" id="GO:0003735">
    <property type="term" value="F:structural constituent of ribosome"/>
    <property type="evidence" value="ECO:0007669"/>
    <property type="project" value="InterPro"/>
</dbReference>
<evidence type="ECO:0000259" key="9">
    <source>
        <dbReference type="PROSITE" id="PS51462"/>
    </source>
</evidence>
<comment type="caution">
    <text evidence="10">The sequence shown here is derived from an EMBL/GenBank/DDBJ whole genome shotgun (WGS) entry which is preliminary data.</text>
</comment>
<protein>
    <recommendedName>
        <fullName evidence="7">Large ribosomal subunit protein mL46</fullName>
    </recommendedName>
</protein>
<dbReference type="GO" id="GO:0005743">
    <property type="term" value="C:mitochondrial inner membrane"/>
    <property type="evidence" value="ECO:0007669"/>
    <property type="project" value="UniProtKB-ARBA"/>
</dbReference>
<evidence type="ECO:0000256" key="5">
    <source>
        <dbReference type="ARBA" id="ARBA00023128"/>
    </source>
</evidence>
<name>A0A4S4L0V0_9AGAM</name>
<dbReference type="Pfam" id="PF11788">
    <property type="entry name" value="MRP-L46"/>
    <property type="match status" value="1"/>
</dbReference>
<evidence type="ECO:0000313" key="11">
    <source>
        <dbReference type="Proteomes" id="UP000308199"/>
    </source>
</evidence>
<evidence type="ECO:0000256" key="1">
    <source>
        <dbReference type="ARBA" id="ARBA00004173"/>
    </source>
</evidence>
<evidence type="ECO:0000256" key="3">
    <source>
        <dbReference type="ARBA" id="ARBA00022946"/>
    </source>
</evidence>
<evidence type="ECO:0000256" key="4">
    <source>
        <dbReference type="ARBA" id="ARBA00022980"/>
    </source>
</evidence>
<gene>
    <name evidence="10" type="ORF">EW145_g5242</name>
</gene>
<dbReference type="SUPFAM" id="SSF55811">
    <property type="entry name" value="Nudix"/>
    <property type="match status" value="1"/>
</dbReference>
<organism evidence="10 11">
    <name type="scientific">Phellinidium pouzarii</name>
    <dbReference type="NCBI Taxonomy" id="167371"/>
    <lineage>
        <taxon>Eukaryota</taxon>
        <taxon>Fungi</taxon>
        <taxon>Dikarya</taxon>
        <taxon>Basidiomycota</taxon>
        <taxon>Agaricomycotina</taxon>
        <taxon>Agaricomycetes</taxon>
        <taxon>Hymenochaetales</taxon>
        <taxon>Hymenochaetaceae</taxon>
        <taxon>Phellinidium</taxon>
    </lineage>
</organism>
<evidence type="ECO:0000256" key="8">
    <source>
        <dbReference type="SAM" id="MobiDB-lite"/>
    </source>
</evidence>
<dbReference type="Pfam" id="PF00293">
    <property type="entry name" value="NUDIX"/>
    <property type="match status" value="1"/>
</dbReference>
<dbReference type="Proteomes" id="UP000308199">
    <property type="component" value="Unassembled WGS sequence"/>
</dbReference>
<dbReference type="AlphaFoldDB" id="A0A4S4L0V0"/>
<dbReference type="PANTHER" id="PTHR13124">
    <property type="entry name" value="39S RIBOSOMAL PROTEIN L46, MITOCHONDRIAL PRECURSOR-RELATED"/>
    <property type="match status" value="1"/>
</dbReference>
<proteinExistence type="inferred from homology"/>
<keyword evidence="11" id="KW-1185">Reference proteome</keyword>
<dbReference type="PANTHER" id="PTHR13124:SF12">
    <property type="entry name" value="LARGE RIBOSOMAL SUBUNIT PROTEIN ML46"/>
    <property type="match status" value="1"/>
</dbReference>
<dbReference type="InterPro" id="IPR015797">
    <property type="entry name" value="NUDIX_hydrolase-like_dom_sf"/>
</dbReference>
<keyword evidence="3" id="KW-0809">Transit peptide</keyword>
<evidence type="ECO:0000313" key="10">
    <source>
        <dbReference type="EMBL" id="THH04815.1"/>
    </source>
</evidence>
<sequence>MGSCRALLNKFLIDTGMSSSALLTQCQRQLHHNIGFAHGFSKRGFATVTDVPKTHRLAVGILLNRAPFLTRTPSKFEREFYKYQQRIYRSLHNPFPYEFYFKQGSLLESQFVEEEVEEKQAMLMKLEKTTGEEDERTAPRRTEADEKKDVKSLDRHGARNLYLLVKGSPKDKYEWRFPKGHIRTGEALHEAAKRDLHAECGPNMNSWVVGRQPIGLFEYEYENSASSQYAGEKMFFYKAHIFNGQVRTAEEGITDFAWLTKEEIEPFVAKDYWLGTKDMLSDF</sequence>
<accession>A0A4S4L0V0</accession>
<dbReference type="EMBL" id="SGPK01000309">
    <property type="protein sequence ID" value="THH04815.1"/>
    <property type="molecule type" value="Genomic_DNA"/>
</dbReference>